<accession>A0A5B7G4H4</accession>
<dbReference type="EMBL" id="VSRR010010902">
    <property type="protein sequence ID" value="MPC52466.1"/>
    <property type="molecule type" value="Genomic_DNA"/>
</dbReference>
<keyword evidence="2" id="KW-1185">Reference proteome</keyword>
<sequence length="69" mass="7453">MVITRTDHRCLQVLIPLLLQHNGLTTIQVMGPCILRLGLQGAMAHSLGSATLNQILCNDASLESSTRRG</sequence>
<protein>
    <submittedName>
        <fullName evidence="1">Uncharacterized protein</fullName>
    </submittedName>
</protein>
<evidence type="ECO:0000313" key="1">
    <source>
        <dbReference type="EMBL" id="MPC52466.1"/>
    </source>
</evidence>
<organism evidence="1 2">
    <name type="scientific">Portunus trituberculatus</name>
    <name type="common">Swimming crab</name>
    <name type="synonym">Neptunus trituberculatus</name>
    <dbReference type="NCBI Taxonomy" id="210409"/>
    <lineage>
        <taxon>Eukaryota</taxon>
        <taxon>Metazoa</taxon>
        <taxon>Ecdysozoa</taxon>
        <taxon>Arthropoda</taxon>
        <taxon>Crustacea</taxon>
        <taxon>Multicrustacea</taxon>
        <taxon>Malacostraca</taxon>
        <taxon>Eumalacostraca</taxon>
        <taxon>Eucarida</taxon>
        <taxon>Decapoda</taxon>
        <taxon>Pleocyemata</taxon>
        <taxon>Brachyura</taxon>
        <taxon>Eubrachyura</taxon>
        <taxon>Portunoidea</taxon>
        <taxon>Portunidae</taxon>
        <taxon>Portuninae</taxon>
        <taxon>Portunus</taxon>
    </lineage>
</organism>
<dbReference type="Proteomes" id="UP000324222">
    <property type="component" value="Unassembled WGS sequence"/>
</dbReference>
<reference evidence="1 2" key="1">
    <citation type="submission" date="2019-05" db="EMBL/GenBank/DDBJ databases">
        <title>Another draft genome of Portunus trituberculatus and its Hox gene families provides insights of decapod evolution.</title>
        <authorList>
            <person name="Jeong J.-H."/>
            <person name="Song I."/>
            <person name="Kim S."/>
            <person name="Choi T."/>
            <person name="Kim D."/>
            <person name="Ryu S."/>
            <person name="Kim W."/>
        </authorList>
    </citation>
    <scope>NUCLEOTIDE SEQUENCE [LARGE SCALE GENOMIC DNA]</scope>
    <source>
        <tissue evidence="1">Muscle</tissue>
    </source>
</reference>
<name>A0A5B7G4H4_PORTR</name>
<proteinExistence type="predicted"/>
<gene>
    <name evidence="1" type="ORF">E2C01_046336</name>
</gene>
<evidence type="ECO:0000313" key="2">
    <source>
        <dbReference type="Proteomes" id="UP000324222"/>
    </source>
</evidence>
<dbReference type="AlphaFoldDB" id="A0A5B7G4H4"/>
<comment type="caution">
    <text evidence="1">The sequence shown here is derived from an EMBL/GenBank/DDBJ whole genome shotgun (WGS) entry which is preliminary data.</text>
</comment>